<dbReference type="GO" id="GO:0005829">
    <property type="term" value="C:cytosol"/>
    <property type="evidence" value="ECO:0007669"/>
    <property type="project" value="TreeGrafter"/>
</dbReference>
<keyword evidence="2" id="KW-0560">Oxidoreductase</keyword>
<dbReference type="Proteomes" id="UP000239735">
    <property type="component" value="Unassembled WGS sequence"/>
</dbReference>
<evidence type="ECO:0000259" key="1">
    <source>
        <dbReference type="PROSITE" id="PS51725"/>
    </source>
</evidence>
<dbReference type="PANTHER" id="PTHR33336:SF3">
    <property type="entry name" value="ABM DOMAIN-CONTAINING PROTEIN"/>
    <property type="match status" value="1"/>
</dbReference>
<protein>
    <submittedName>
        <fullName evidence="2">Antibiotic biosynthesis monooxygenase</fullName>
    </submittedName>
</protein>
<dbReference type="InterPro" id="IPR011008">
    <property type="entry name" value="Dimeric_a/b-barrel"/>
</dbReference>
<reference evidence="3" key="1">
    <citation type="submission" date="2018-02" db="EMBL/GenBank/DDBJ databases">
        <authorList>
            <person name="Hausmann B."/>
        </authorList>
    </citation>
    <scope>NUCLEOTIDE SEQUENCE [LARGE SCALE GENOMIC DNA]</scope>
    <source>
        <strain evidence="3">Peat soil MAG SbA5</strain>
    </source>
</reference>
<organism evidence="2 3">
    <name type="scientific">Candidatus Sulfuritelmatomonas gaucii</name>
    <dbReference type="NCBI Taxonomy" id="2043161"/>
    <lineage>
        <taxon>Bacteria</taxon>
        <taxon>Pseudomonadati</taxon>
        <taxon>Acidobacteriota</taxon>
        <taxon>Terriglobia</taxon>
        <taxon>Terriglobales</taxon>
        <taxon>Acidobacteriaceae</taxon>
        <taxon>Candidatus Sulfuritelmatomonas</taxon>
    </lineage>
</organism>
<dbReference type="SUPFAM" id="SSF54909">
    <property type="entry name" value="Dimeric alpha+beta barrel"/>
    <property type="match status" value="1"/>
</dbReference>
<proteinExistence type="predicted"/>
<evidence type="ECO:0000313" key="2">
    <source>
        <dbReference type="EMBL" id="SPE17672.1"/>
    </source>
</evidence>
<sequence>MCKKDTTQLVCIAEFFALNGKEQELLAVLHSLMGPTHKEPGCLRYELNQDCDDPRRITFVEKWKDRDAFDQHCATSYIKNFFDHVRPTFVERFEVKLYWEVLS</sequence>
<keyword evidence="2" id="KW-0503">Monooxygenase</keyword>
<gene>
    <name evidence="2" type="ORF">SBA5_110032</name>
</gene>
<dbReference type="EMBL" id="OKRB01000013">
    <property type="protein sequence ID" value="SPE17672.1"/>
    <property type="molecule type" value="Genomic_DNA"/>
</dbReference>
<dbReference type="GO" id="GO:0004497">
    <property type="term" value="F:monooxygenase activity"/>
    <property type="evidence" value="ECO:0007669"/>
    <property type="project" value="UniProtKB-KW"/>
</dbReference>
<evidence type="ECO:0000313" key="3">
    <source>
        <dbReference type="Proteomes" id="UP000239735"/>
    </source>
</evidence>
<accession>A0A2N9L2Y3</accession>
<dbReference type="OrthoDB" id="9806189at2"/>
<dbReference type="PROSITE" id="PS51725">
    <property type="entry name" value="ABM"/>
    <property type="match status" value="1"/>
</dbReference>
<dbReference type="AlphaFoldDB" id="A0A2N9L2Y3"/>
<dbReference type="Gene3D" id="3.30.70.100">
    <property type="match status" value="1"/>
</dbReference>
<dbReference type="InterPro" id="IPR007138">
    <property type="entry name" value="ABM_dom"/>
</dbReference>
<dbReference type="InterPro" id="IPR050744">
    <property type="entry name" value="AI-2_Isomerase_LsrG"/>
</dbReference>
<dbReference type="Pfam" id="PF03992">
    <property type="entry name" value="ABM"/>
    <property type="match status" value="1"/>
</dbReference>
<dbReference type="PANTHER" id="PTHR33336">
    <property type="entry name" value="QUINOL MONOOXYGENASE YGIN-RELATED"/>
    <property type="match status" value="1"/>
</dbReference>
<feature type="domain" description="ABM" evidence="1">
    <location>
        <begin position="9"/>
        <end position="97"/>
    </location>
</feature>
<name>A0A2N9L2Y3_9BACT</name>